<evidence type="ECO:0000313" key="7">
    <source>
        <dbReference type="EMBL" id="KAF0845187.1"/>
    </source>
</evidence>
<dbReference type="EMBL" id="VMSD01000009">
    <property type="protein sequence ID" value="KAF0845187.1"/>
    <property type="molecule type" value="Genomic_DNA"/>
</dbReference>
<gene>
    <name evidence="7" type="ORF">FNL39_109216</name>
</gene>
<dbReference type="PRINTS" id="PR00368">
    <property type="entry name" value="FADPNR"/>
</dbReference>
<dbReference type="InterPro" id="IPR036188">
    <property type="entry name" value="FAD/NAD-bd_sf"/>
</dbReference>
<comment type="similarity">
    <text evidence="2">Belongs to the NADH dehydrogenase family.</text>
</comment>
<organism evidence="7 8">
    <name type="scientific">Nocardia caishijiensis</name>
    <dbReference type="NCBI Taxonomy" id="184756"/>
    <lineage>
        <taxon>Bacteria</taxon>
        <taxon>Bacillati</taxon>
        <taxon>Actinomycetota</taxon>
        <taxon>Actinomycetes</taxon>
        <taxon>Mycobacteriales</taxon>
        <taxon>Nocardiaceae</taxon>
        <taxon>Nocardia</taxon>
    </lineage>
</organism>
<keyword evidence="8" id="KW-1185">Reference proteome</keyword>
<dbReference type="InterPro" id="IPR051169">
    <property type="entry name" value="NADH-Q_oxidoreductase"/>
</dbReference>
<dbReference type="PRINTS" id="PR00469">
    <property type="entry name" value="PNDRDTASEII"/>
</dbReference>
<evidence type="ECO:0000256" key="4">
    <source>
        <dbReference type="ARBA" id="ARBA00022827"/>
    </source>
</evidence>
<dbReference type="Gene3D" id="3.50.50.100">
    <property type="match status" value="1"/>
</dbReference>
<sequence length="401" mass="43024">MHDLTEKEQDMTTTTHRIVVLGAGYTGLLAAVRLARRTRKTNVHITLVNPSARFTERLRMHQIAAGQKLAHHDIPTILDGTGIRFVQGFATAIDPAARHVYVDGFGDITYDDMIYALGSSTDTSVVPGVADHAWTLNDPRRAHDFARRVAACRTVTVCGGGLTGIEAAAEIAESHPGVRVTLVSSGELGAMMGTSARAYLNTVLDRLGIVREIGQRVTEVTADSVVLADGRRIATDLTLWTSGVRVSPLAAESGIETDERGLIVVGPTLKSLSHPTIRAIGDAAAIRQPWGRIHGTCQSGLPSATYAADALATELRGKTVRPFRFGYFHQPVSLGRRAAVIQFTRADDTPGRFHLTGWAARTYKELVSSSPVPAMKATKRVPVDVQLSKGGAATRALIRQG</sequence>
<feature type="domain" description="FAD/NAD(P)-binding" evidence="6">
    <location>
        <begin position="17"/>
        <end position="298"/>
    </location>
</feature>
<dbReference type="PANTHER" id="PTHR42913:SF3">
    <property type="entry name" value="64 KDA MITOCHONDRIAL NADH DEHYDROGENASE (EUROFUNG)"/>
    <property type="match status" value="1"/>
</dbReference>
<comment type="caution">
    <text evidence="7">The sequence shown here is derived from an EMBL/GenBank/DDBJ whole genome shotgun (WGS) entry which is preliminary data.</text>
</comment>
<comment type="cofactor">
    <cofactor evidence="1">
        <name>FAD</name>
        <dbReference type="ChEBI" id="CHEBI:57692"/>
    </cofactor>
</comment>
<accession>A0ABQ6YHC0</accession>
<evidence type="ECO:0000259" key="6">
    <source>
        <dbReference type="Pfam" id="PF07992"/>
    </source>
</evidence>
<keyword evidence="3" id="KW-0285">Flavoprotein</keyword>
<evidence type="ECO:0000256" key="2">
    <source>
        <dbReference type="ARBA" id="ARBA00005272"/>
    </source>
</evidence>
<evidence type="ECO:0000256" key="1">
    <source>
        <dbReference type="ARBA" id="ARBA00001974"/>
    </source>
</evidence>
<keyword evidence="5" id="KW-0560">Oxidoreductase</keyword>
<dbReference type="SUPFAM" id="SSF51905">
    <property type="entry name" value="FAD/NAD(P)-binding domain"/>
    <property type="match status" value="1"/>
</dbReference>
<dbReference type="InterPro" id="IPR023753">
    <property type="entry name" value="FAD/NAD-binding_dom"/>
</dbReference>
<keyword evidence="4" id="KW-0274">FAD</keyword>
<evidence type="ECO:0000313" key="8">
    <source>
        <dbReference type="Proteomes" id="UP000798951"/>
    </source>
</evidence>
<dbReference type="Proteomes" id="UP000798951">
    <property type="component" value="Unassembled WGS sequence"/>
</dbReference>
<reference evidence="7 8" key="1">
    <citation type="submission" date="2019-07" db="EMBL/GenBank/DDBJ databases">
        <title>Genomic Encyclopedia of Type Strains, Phase IV (KMG-IV): sequencing the most valuable type-strain genomes for metagenomic binning, comparative biology and taxonomic classification.</title>
        <authorList>
            <person name="Goeker M."/>
        </authorList>
    </citation>
    <scope>NUCLEOTIDE SEQUENCE [LARGE SCALE GENOMIC DNA]</scope>
    <source>
        <strain evidence="7 8">DSM 44831</strain>
    </source>
</reference>
<dbReference type="PANTHER" id="PTHR42913">
    <property type="entry name" value="APOPTOSIS-INDUCING FACTOR 1"/>
    <property type="match status" value="1"/>
</dbReference>
<protein>
    <submittedName>
        <fullName evidence="7">NADH dehydrogenase FAD-containing subunit</fullName>
    </submittedName>
</protein>
<evidence type="ECO:0000256" key="3">
    <source>
        <dbReference type="ARBA" id="ARBA00022630"/>
    </source>
</evidence>
<name>A0ABQ6YHC0_9NOCA</name>
<proteinExistence type="inferred from homology"/>
<dbReference type="Pfam" id="PF07992">
    <property type="entry name" value="Pyr_redox_2"/>
    <property type="match status" value="1"/>
</dbReference>
<evidence type="ECO:0000256" key="5">
    <source>
        <dbReference type="ARBA" id="ARBA00023002"/>
    </source>
</evidence>